<organism evidence="4 5">
    <name type="scientific">Prorocentrum cordatum</name>
    <dbReference type="NCBI Taxonomy" id="2364126"/>
    <lineage>
        <taxon>Eukaryota</taxon>
        <taxon>Sar</taxon>
        <taxon>Alveolata</taxon>
        <taxon>Dinophyceae</taxon>
        <taxon>Prorocentrales</taxon>
        <taxon>Prorocentraceae</taxon>
        <taxon>Prorocentrum</taxon>
    </lineage>
</organism>
<accession>A0ABN9T9L1</accession>
<dbReference type="SMART" id="SM00236">
    <property type="entry name" value="fCBD"/>
    <property type="match status" value="1"/>
</dbReference>
<feature type="compositionally biased region" description="Pro residues" evidence="2">
    <location>
        <begin position="537"/>
        <end position="551"/>
    </location>
</feature>
<dbReference type="Gene3D" id="2.40.40.10">
    <property type="entry name" value="RlpA-like domain"/>
    <property type="match status" value="1"/>
</dbReference>
<feature type="compositionally biased region" description="Low complexity" evidence="2">
    <location>
        <begin position="439"/>
        <end position="454"/>
    </location>
</feature>
<dbReference type="EMBL" id="CAUYUJ010014482">
    <property type="protein sequence ID" value="CAK0841791.1"/>
    <property type="molecule type" value="Genomic_DNA"/>
</dbReference>
<comment type="caution">
    <text evidence="4">The sequence shown here is derived from an EMBL/GenBank/DDBJ whole genome shotgun (WGS) entry which is preliminary data.</text>
</comment>
<protein>
    <recommendedName>
        <fullName evidence="3">CBM1 domain-containing protein</fullName>
    </recommendedName>
</protein>
<feature type="region of interest" description="Disordered" evidence="2">
    <location>
        <begin position="583"/>
        <end position="602"/>
    </location>
</feature>
<dbReference type="PROSITE" id="PS51164">
    <property type="entry name" value="CBM1_2"/>
    <property type="match status" value="1"/>
</dbReference>
<feature type="compositionally biased region" description="Low complexity" evidence="2">
    <location>
        <begin position="362"/>
        <end position="377"/>
    </location>
</feature>
<dbReference type="InterPro" id="IPR000254">
    <property type="entry name" value="CBD"/>
</dbReference>
<evidence type="ECO:0000256" key="1">
    <source>
        <dbReference type="ARBA" id="ARBA00022729"/>
    </source>
</evidence>
<feature type="compositionally biased region" description="Gly residues" evidence="2">
    <location>
        <begin position="559"/>
        <end position="568"/>
    </location>
</feature>
<keyword evidence="5" id="KW-1185">Reference proteome</keyword>
<feature type="domain" description="CBM1" evidence="3">
    <location>
        <begin position="606"/>
        <end position="642"/>
    </location>
</feature>
<feature type="compositionally biased region" description="Low complexity" evidence="2">
    <location>
        <begin position="417"/>
        <end position="428"/>
    </location>
</feature>
<sequence length="704" mass="69698">MGSEVSAASPDGFGFMCPSLMLGTAEMLAAAEADGYQGTYAVVTIDALSCGQCVEIENDDLASFPNAPKITAQVFNSVASSVDVYMAGGGLGANNGCAAVEGYSPMAAMYEKYPTSKNSEFVSHLKRAGYPDAEKWLDEVISYAGGLRGGRSYAECMKSGRNTTTQCQPPGNGCDGMSGVCITDPLAACTSAFVGKSDYVTQKAVESCMYAFEHDLHWNRPITYQVVPCPAGLTALTGMIPSVADESRRGERVKSTTTTMEDCCEPTCSRASALEYATEPGSWVSGNEVIYTCNILGQPFLESTSRVSDPCEQPASGAELSRQGGSGPFGVPPLEQQGGPSSAASASAARAPAPPQIPTSVPTQSPISAPSTSTARSPAPPQIPASWPLQHSSSAASVSTARAPAPQIPAGVPTQHPSSAPSASTARAPAPPQIPASVPTQSPISAPSTSTARSPAPPQIPAGAPAQHPAGARAQSPNGAEPGTQGELRASMGPSLARVGGWKSGAPPAVTARGGAWPQSPSTTGALAPSPADEPGGPRPPVLRGTPPPRGPRAQGAPAGTGGLGGVAAGASATRTAGSAAAPGAAVAPAGPGPAGASPAGAHDQQCPGAYEQCGGDGWSGAGCCQGSCVCTAYAESYAQCVPPDGGAGCGGLAEAPGGAVAAIVRKDALVGGGARQAPGGEAWAVALACAALGLASAAAMLAE</sequence>
<keyword evidence="1" id="KW-0732">Signal</keyword>
<evidence type="ECO:0000313" key="5">
    <source>
        <dbReference type="Proteomes" id="UP001189429"/>
    </source>
</evidence>
<dbReference type="Proteomes" id="UP001189429">
    <property type="component" value="Unassembled WGS sequence"/>
</dbReference>
<feature type="region of interest" description="Disordered" evidence="2">
    <location>
        <begin position="304"/>
        <end position="570"/>
    </location>
</feature>
<feature type="compositionally biased region" description="Low complexity" evidence="2">
    <location>
        <begin position="392"/>
        <end position="405"/>
    </location>
</feature>
<reference evidence="4" key="1">
    <citation type="submission" date="2023-10" db="EMBL/GenBank/DDBJ databases">
        <authorList>
            <person name="Chen Y."/>
            <person name="Shah S."/>
            <person name="Dougan E. K."/>
            <person name="Thang M."/>
            <person name="Chan C."/>
        </authorList>
    </citation>
    <scope>NUCLEOTIDE SEQUENCE [LARGE SCALE GENOMIC DNA]</scope>
</reference>
<gene>
    <name evidence="4" type="ORF">PCOR1329_LOCUS36900</name>
</gene>
<evidence type="ECO:0000259" key="3">
    <source>
        <dbReference type="PROSITE" id="PS51164"/>
    </source>
</evidence>
<feature type="compositionally biased region" description="Low complexity" evidence="2">
    <location>
        <begin position="461"/>
        <end position="475"/>
    </location>
</feature>
<dbReference type="InterPro" id="IPR036908">
    <property type="entry name" value="RlpA-like_sf"/>
</dbReference>
<evidence type="ECO:0000313" key="4">
    <source>
        <dbReference type="EMBL" id="CAK0841791.1"/>
    </source>
</evidence>
<feature type="compositionally biased region" description="Low complexity" evidence="2">
    <location>
        <begin position="340"/>
        <end position="351"/>
    </location>
</feature>
<evidence type="ECO:0000256" key="2">
    <source>
        <dbReference type="SAM" id="MobiDB-lite"/>
    </source>
</evidence>
<proteinExistence type="predicted"/>
<name>A0ABN9T9L1_9DINO</name>